<protein>
    <submittedName>
        <fullName evidence="4">Uncharacterized protein</fullName>
    </submittedName>
</protein>
<dbReference type="GO" id="GO:0085029">
    <property type="term" value="P:extracellular matrix assembly"/>
    <property type="evidence" value="ECO:0007669"/>
    <property type="project" value="TreeGrafter"/>
</dbReference>
<dbReference type="GO" id="GO:0050501">
    <property type="term" value="F:hyaluronan synthase activity"/>
    <property type="evidence" value="ECO:0007669"/>
    <property type="project" value="TreeGrafter"/>
</dbReference>
<feature type="transmembrane region" description="Helical" evidence="3">
    <location>
        <begin position="31"/>
        <end position="60"/>
    </location>
</feature>
<dbReference type="GO" id="GO:0030213">
    <property type="term" value="P:hyaluronan biosynthetic process"/>
    <property type="evidence" value="ECO:0007669"/>
    <property type="project" value="TreeGrafter"/>
</dbReference>
<dbReference type="AlphaFoldDB" id="A0A9Q1ILV6"/>
<comment type="subcellular location">
    <subcellularLocation>
        <location evidence="1">Membrane</location>
    </subcellularLocation>
</comment>
<keyword evidence="3" id="KW-1133">Transmembrane helix</keyword>
<gene>
    <name evidence="4" type="ORF">SKAU_G00316340</name>
</gene>
<dbReference type="PANTHER" id="PTHR22913:SF6">
    <property type="entry name" value="HYALURONAN SYNTHASE 3"/>
    <property type="match status" value="1"/>
</dbReference>
<feature type="transmembrane region" description="Helical" evidence="3">
    <location>
        <begin position="80"/>
        <end position="102"/>
    </location>
</feature>
<evidence type="ECO:0000256" key="1">
    <source>
        <dbReference type="ARBA" id="ARBA00004370"/>
    </source>
</evidence>
<dbReference type="Proteomes" id="UP001152622">
    <property type="component" value="Chromosome 13"/>
</dbReference>
<organism evidence="4 5">
    <name type="scientific">Synaphobranchus kaupii</name>
    <name type="common">Kaup's arrowtooth eel</name>
    <dbReference type="NCBI Taxonomy" id="118154"/>
    <lineage>
        <taxon>Eukaryota</taxon>
        <taxon>Metazoa</taxon>
        <taxon>Chordata</taxon>
        <taxon>Craniata</taxon>
        <taxon>Vertebrata</taxon>
        <taxon>Euteleostomi</taxon>
        <taxon>Actinopterygii</taxon>
        <taxon>Neopterygii</taxon>
        <taxon>Teleostei</taxon>
        <taxon>Anguilliformes</taxon>
        <taxon>Synaphobranchidae</taxon>
        <taxon>Synaphobranchus</taxon>
    </lineage>
</organism>
<feature type="transmembrane region" description="Helical" evidence="3">
    <location>
        <begin position="6"/>
        <end position="24"/>
    </location>
</feature>
<dbReference type="PANTHER" id="PTHR22913">
    <property type="entry name" value="HYALURONAN SYNTHASE"/>
    <property type="match status" value="1"/>
</dbReference>
<proteinExistence type="predicted"/>
<evidence type="ECO:0000256" key="3">
    <source>
        <dbReference type="SAM" id="Phobius"/>
    </source>
</evidence>
<keyword evidence="2 3" id="KW-0472">Membrane</keyword>
<keyword evidence="3" id="KW-0812">Transmembrane</keyword>
<evidence type="ECO:0000313" key="5">
    <source>
        <dbReference type="Proteomes" id="UP001152622"/>
    </source>
</evidence>
<name>A0A9Q1ILV6_SYNKA</name>
<keyword evidence="5" id="KW-1185">Reference proteome</keyword>
<comment type="caution">
    <text evidence="4">The sequence shown here is derived from an EMBL/GenBank/DDBJ whole genome shotgun (WGS) entry which is preliminary data.</text>
</comment>
<evidence type="ECO:0000256" key="2">
    <source>
        <dbReference type="ARBA" id="ARBA00023136"/>
    </source>
</evidence>
<dbReference type="OrthoDB" id="9876900at2759"/>
<reference evidence="4" key="1">
    <citation type="journal article" date="2023" name="Science">
        <title>Genome structures resolve the early diversification of teleost fishes.</title>
        <authorList>
            <person name="Parey E."/>
            <person name="Louis A."/>
            <person name="Montfort J."/>
            <person name="Bouchez O."/>
            <person name="Roques C."/>
            <person name="Iampietro C."/>
            <person name="Lluch J."/>
            <person name="Castinel A."/>
            <person name="Donnadieu C."/>
            <person name="Desvignes T."/>
            <person name="Floi Bucao C."/>
            <person name="Jouanno E."/>
            <person name="Wen M."/>
            <person name="Mejri S."/>
            <person name="Dirks R."/>
            <person name="Jansen H."/>
            <person name="Henkel C."/>
            <person name="Chen W.J."/>
            <person name="Zahm M."/>
            <person name="Cabau C."/>
            <person name="Klopp C."/>
            <person name="Thompson A.W."/>
            <person name="Robinson-Rechavi M."/>
            <person name="Braasch I."/>
            <person name="Lecointre G."/>
            <person name="Bobe J."/>
            <person name="Postlethwait J.H."/>
            <person name="Berthelot C."/>
            <person name="Roest Crollius H."/>
            <person name="Guiguen Y."/>
        </authorList>
    </citation>
    <scope>NUCLEOTIDE SEQUENCE</scope>
    <source>
        <strain evidence="4">WJC10195</strain>
    </source>
</reference>
<dbReference type="GO" id="GO:0005886">
    <property type="term" value="C:plasma membrane"/>
    <property type="evidence" value="ECO:0007669"/>
    <property type="project" value="TreeGrafter"/>
</dbReference>
<accession>A0A9Q1ILV6</accession>
<evidence type="ECO:0000313" key="4">
    <source>
        <dbReference type="EMBL" id="KAJ8344305.1"/>
    </source>
</evidence>
<dbReference type="EMBL" id="JAINUF010000013">
    <property type="protein sequence ID" value="KAJ8344305.1"/>
    <property type="molecule type" value="Genomic_DNA"/>
</dbReference>
<sequence>MTYESVVTGFFPFFLVATVIQLFYRGRLWNILLFLLTVQLVGVVKAGYACFLRGSVIFALLTINQTSWGTSGRRKIVVNFMGAVPVTVWAGVLLGGVAYTIYCETQAELGRTEASACWWQARRCTPATGPLCWRSTSQSWPNAATSGRSSYSLAYAEA</sequence>